<sequence>MRKVLLLLLYQNNNIIVIAYILESVVFRGVAPELHQSRAIYLRKKRLIINKIKLLINTI</sequence>
<dbReference type="AlphaFoldDB" id="A0A367R2I5"/>
<comment type="caution">
    <text evidence="1">The sequence shown here is derived from an EMBL/GenBank/DDBJ whole genome shotgun (WGS) entry which is preliminary data.</text>
</comment>
<protein>
    <submittedName>
        <fullName evidence="1">Uncharacterized protein</fullName>
    </submittedName>
</protein>
<evidence type="ECO:0000313" key="2">
    <source>
        <dbReference type="Proteomes" id="UP000252085"/>
    </source>
</evidence>
<name>A0A367R2I5_NOSPU</name>
<organism evidence="1 2">
    <name type="scientific">Nostoc punctiforme NIES-2108</name>
    <dbReference type="NCBI Taxonomy" id="1356359"/>
    <lineage>
        <taxon>Bacteria</taxon>
        <taxon>Bacillati</taxon>
        <taxon>Cyanobacteriota</taxon>
        <taxon>Cyanophyceae</taxon>
        <taxon>Nostocales</taxon>
        <taxon>Nostocaceae</taxon>
        <taxon>Nostoc</taxon>
    </lineage>
</organism>
<proteinExistence type="predicted"/>
<gene>
    <name evidence="1" type="ORF">A6769_32700</name>
</gene>
<dbReference type="EMBL" id="LXQE01000183">
    <property type="protein sequence ID" value="RCJ30667.1"/>
    <property type="molecule type" value="Genomic_DNA"/>
</dbReference>
<accession>A0A367R2I5</accession>
<reference evidence="1 2" key="1">
    <citation type="submission" date="2016-04" db="EMBL/GenBank/DDBJ databases">
        <authorList>
            <person name="Evans L.H."/>
            <person name="Alamgir A."/>
            <person name="Owens N."/>
            <person name="Weber N.D."/>
            <person name="Virtaneva K."/>
            <person name="Barbian K."/>
            <person name="Babar A."/>
            <person name="Rosenke K."/>
        </authorList>
    </citation>
    <scope>NUCLEOTIDE SEQUENCE [LARGE SCALE GENOMIC DNA]</scope>
    <source>
        <strain evidence="1">NIES-2108</strain>
    </source>
</reference>
<evidence type="ECO:0000313" key="1">
    <source>
        <dbReference type="EMBL" id="RCJ30667.1"/>
    </source>
</evidence>
<dbReference type="Proteomes" id="UP000252085">
    <property type="component" value="Unassembled WGS sequence"/>
</dbReference>